<keyword evidence="4" id="KW-1185">Reference proteome</keyword>
<dbReference type="Gene3D" id="3.30.2350.10">
    <property type="entry name" value="Pseudouridine synthase"/>
    <property type="match status" value="1"/>
</dbReference>
<accession>A0A8J3D860</accession>
<comment type="similarity">
    <text evidence="1">Belongs to the pseudouridine synthase RluA family.</text>
</comment>
<dbReference type="PANTHER" id="PTHR21600:SF87">
    <property type="entry name" value="RNA PSEUDOURIDYLATE SYNTHASE DOMAIN-CONTAINING PROTEIN 1"/>
    <property type="match status" value="1"/>
</dbReference>
<dbReference type="EMBL" id="BMXG01000003">
    <property type="protein sequence ID" value="GHB94239.1"/>
    <property type="molecule type" value="Genomic_DNA"/>
</dbReference>
<gene>
    <name evidence="3" type="ORF">GCM10007047_07390</name>
</gene>
<reference evidence="3" key="1">
    <citation type="journal article" date="2014" name="Int. J. Syst. Evol. Microbiol.">
        <title>Complete genome sequence of Corynebacterium casei LMG S-19264T (=DSM 44701T), isolated from a smear-ripened cheese.</title>
        <authorList>
            <consortium name="US DOE Joint Genome Institute (JGI-PGF)"/>
            <person name="Walter F."/>
            <person name="Albersmeier A."/>
            <person name="Kalinowski J."/>
            <person name="Ruckert C."/>
        </authorList>
    </citation>
    <scope>NUCLEOTIDE SEQUENCE</scope>
    <source>
        <strain evidence="3">KCTC 12870</strain>
    </source>
</reference>
<protein>
    <recommendedName>
        <fullName evidence="2">Pseudouridine synthase RsuA/RluA-like domain-containing protein</fullName>
    </recommendedName>
</protein>
<dbReference type="RefSeq" id="WP_189511991.1">
    <property type="nucleotide sequence ID" value="NZ_BMXG01000003.1"/>
</dbReference>
<dbReference type="Pfam" id="PF00849">
    <property type="entry name" value="PseudoU_synth_2"/>
    <property type="match status" value="1"/>
</dbReference>
<dbReference type="InterPro" id="IPR020103">
    <property type="entry name" value="PsdUridine_synth_cat_dom_sf"/>
</dbReference>
<dbReference type="AlphaFoldDB" id="A0A8J3D860"/>
<dbReference type="InterPro" id="IPR006145">
    <property type="entry name" value="PsdUridine_synth_RsuA/RluA"/>
</dbReference>
<name>A0A8J3D860_9BACT</name>
<evidence type="ECO:0000313" key="3">
    <source>
        <dbReference type="EMBL" id="GHB94239.1"/>
    </source>
</evidence>
<proteinExistence type="inferred from homology"/>
<evidence type="ECO:0000313" key="4">
    <source>
        <dbReference type="Proteomes" id="UP000642829"/>
    </source>
</evidence>
<evidence type="ECO:0000259" key="2">
    <source>
        <dbReference type="Pfam" id="PF00849"/>
    </source>
</evidence>
<organism evidence="3 4">
    <name type="scientific">Cerasicoccus arenae</name>
    <dbReference type="NCBI Taxonomy" id="424488"/>
    <lineage>
        <taxon>Bacteria</taxon>
        <taxon>Pseudomonadati</taxon>
        <taxon>Verrucomicrobiota</taxon>
        <taxon>Opitutia</taxon>
        <taxon>Puniceicoccales</taxon>
        <taxon>Cerasicoccaceae</taxon>
        <taxon>Cerasicoccus</taxon>
    </lineage>
</organism>
<dbReference type="GO" id="GO:0009982">
    <property type="term" value="F:pseudouridine synthase activity"/>
    <property type="evidence" value="ECO:0007669"/>
    <property type="project" value="InterPro"/>
</dbReference>
<sequence>MPDAITIDFKTELKIGFPPPLLGDEPVRLSAAVAGDGLLALALPGGFPSEAHPFFPKAHTVIAGLQAQLRAKKPELERLGMEVALSVNFLEPESSGLLLVAYTRAGVERWRNAFGSSQIEFTYELIVKANAELADELVCDLPVARHKARHKSESRMLVSHKTGKKSHTVFRRGAVCGGYERWTATTALPRLHQIRLHAMEVGLCIPGETLYGEIPPLTWSVLKGPEARGDRGGIVERPLVHLARIRMVEGLTGLEPLECPPEGPLARIWAEFTD</sequence>
<comment type="caution">
    <text evidence="3">The sequence shown here is derived from an EMBL/GenBank/DDBJ whole genome shotgun (WGS) entry which is preliminary data.</text>
</comment>
<dbReference type="GO" id="GO:0140098">
    <property type="term" value="F:catalytic activity, acting on RNA"/>
    <property type="evidence" value="ECO:0007669"/>
    <property type="project" value="UniProtKB-ARBA"/>
</dbReference>
<dbReference type="Proteomes" id="UP000642829">
    <property type="component" value="Unassembled WGS sequence"/>
</dbReference>
<dbReference type="GO" id="GO:0000455">
    <property type="term" value="P:enzyme-directed rRNA pseudouridine synthesis"/>
    <property type="evidence" value="ECO:0007669"/>
    <property type="project" value="TreeGrafter"/>
</dbReference>
<dbReference type="PANTHER" id="PTHR21600">
    <property type="entry name" value="MITOCHONDRIAL RNA PSEUDOURIDINE SYNTHASE"/>
    <property type="match status" value="1"/>
</dbReference>
<dbReference type="GO" id="GO:0003723">
    <property type="term" value="F:RNA binding"/>
    <property type="evidence" value="ECO:0007669"/>
    <property type="project" value="InterPro"/>
</dbReference>
<reference evidence="3" key="2">
    <citation type="submission" date="2020-09" db="EMBL/GenBank/DDBJ databases">
        <authorList>
            <person name="Sun Q."/>
            <person name="Kim S."/>
        </authorList>
    </citation>
    <scope>NUCLEOTIDE SEQUENCE</scope>
    <source>
        <strain evidence="3">KCTC 12870</strain>
    </source>
</reference>
<dbReference type="SUPFAM" id="SSF55120">
    <property type="entry name" value="Pseudouridine synthase"/>
    <property type="match status" value="1"/>
</dbReference>
<dbReference type="InterPro" id="IPR050188">
    <property type="entry name" value="RluA_PseudoU_synthase"/>
</dbReference>
<feature type="domain" description="Pseudouridine synthase RsuA/RluA-like" evidence="2">
    <location>
        <begin position="73"/>
        <end position="198"/>
    </location>
</feature>
<evidence type="ECO:0000256" key="1">
    <source>
        <dbReference type="ARBA" id="ARBA00010876"/>
    </source>
</evidence>